<dbReference type="Pfam" id="PF19991">
    <property type="entry name" value="HMA_2"/>
    <property type="match status" value="1"/>
</dbReference>
<protein>
    <submittedName>
        <fullName evidence="1">Uncharacterized protein</fullName>
    </submittedName>
</protein>
<sequence length="205" mass="21646">MRLPPVLLVHALERRVRLRAPALAGHRRACERVAEQLAADPGCEVVKVRPITGSVIVERLDGGLDAERLRARLAELVGAARDDDGRPLAAPRPEGHPGPTRVARAVAHAVAGINADVREAMDYRADLGTLLPVFFAAAGIAEVGVTRRLPAPAWFNLLWWSLRWFVTFNPAAVSEELRAAAGGAPGPPADAVDGIGGVGPPGRAL</sequence>
<evidence type="ECO:0000313" key="2">
    <source>
        <dbReference type="Proteomes" id="UP000295497"/>
    </source>
</evidence>
<dbReference type="RefSeq" id="WP_129574811.1">
    <property type="nucleotide sequence ID" value="NZ_CP012672.1"/>
</dbReference>
<dbReference type="EMBL" id="CP012672">
    <property type="protein sequence ID" value="AUX30936.1"/>
    <property type="molecule type" value="Genomic_DNA"/>
</dbReference>
<dbReference type="Proteomes" id="UP000295497">
    <property type="component" value="Chromosome"/>
</dbReference>
<evidence type="ECO:0000313" key="1">
    <source>
        <dbReference type="EMBL" id="AUX30936.1"/>
    </source>
</evidence>
<name>A0A4P2QM63_SORCE</name>
<dbReference type="AlphaFoldDB" id="A0A4P2QM63"/>
<organism evidence="1 2">
    <name type="scientific">Sorangium cellulosum</name>
    <name type="common">Polyangium cellulosum</name>
    <dbReference type="NCBI Taxonomy" id="56"/>
    <lineage>
        <taxon>Bacteria</taxon>
        <taxon>Pseudomonadati</taxon>
        <taxon>Myxococcota</taxon>
        <taxon>Polyangia</taxon>
        <taxon>Polyangiales</taxon>
        <taxon>Polyangiaceae</taxon>
        <taxon>Sorangium</taxon>
    </lineage>
</organism>
<accession>A0A4P2QM63</accession>
<gene>
    <name evidence="1" type="ORF">SOCE836_030500</name>
</gene>
<proteinExistence type="predicted"/>
<reference evidence="1 2" key="1">
    <citation type="submission" date="2015-09" db="EMBL/GenBank/DDBJ databases">
        <title>Sorangium comparison.</title>
        <authorList>
            <person name="Zaburannyi N."/>
            <person name="Bunk B."/>
            <person name="Overmann J."/>
            <person name="Mueller R."/>
        </authorList>
    </citation>
    <scope>NUCLEOTIDE SEQUENCE [LARGE SCALE GENOMIC DNA]</scope>
    <source>
        <strain evidence="1 2">So ce836</strain>
    </source>
</reference>